<dbReference type="RefSeq" id="WP_264513718.1">
    <property type="nucleotide sequence ID" value="NZ_JAPDDR010000005.1"/>
</dbReference>
<dbReference type="PANTHER" id="PTHR30469:SF12">
    <property type="entry name" value="MULTIDRUG RESISTANCE PROTEIN MDTA"/>
    <property type="match status" value="1"/>
</dbReference>
<evidence type="ECO:0000313" key="4">
    <source>
        <dbReference type="EMBL" id="MCW1914195.1"/>
    </source>
</evidence>
<evidence type="ECO:0000259" key="3">
    <source>
        <dbReference type="Pfam" id="PF25917"/>
    </source>
</evidence>
<evidence type="ECO:0000256" key="1">
    <source>
        <dbReference type="ARBA" id="ARBA00009477"/>
    </source>
</evidence>
<dbReference type="Pfam" id="PF25917">
    <property type="entry name" value="BSH_RND"/>
    <property type="match status" value="1"/>
</dbReference>
<gene>
    <name evidence="4" type="ORF">OJ996_11455</name>
</gene>
<name>A0ABT3G4Q1_9BACT</name>
<feature type="coiled-coil region" evidence="2">
    <location>
        <begin position="115"/>
        <end position="182"/>
    </location>
</feature>
<dbReference type="EMBL" id="JAPDDR010000005">
    <property type="protein sequence ID" value="MCW1914195.1"/>
    <property type="molecule type" value="Genomic_DNA"/>
</dbReference>
<protein>
    <submittedName>
        <fullName evidence="4">Efflux RND transporter periplasmic adaptor subunit</fullName>
    </submittedName>
</protein>
<dbReference type="SUPFAM" id="SSF111369">
    <property type="entry name" value="HlyD-like secretion proteins"/>
    <property type="match status" value="1"/>
</dbReference>
<dbReference type="InterPro" id="IPR006143">
    <property type="entry name" value="RND_pump_MFP"/>
</dbReference>
<evidence type="ECO:0000256" key="2">
    <source>
        <dbReference type="SAM" id="Coils"/>
    </source>
</evidence>
<accession>A0ABT3G4Q1</accession>
<organism evidence="4 5">
    <name type="scientific">Luteolibacter rhizosphaerae</name>
    <dbReference type="NCBI Taxonomy" id="2989719"/>
    <lineage>
        <taxon>Bacteria</taxon>
        <taxon>Pseudomonadati</taxon>
        <taxon>Verrucomicrobiota</taxon>
        <taxon>Verrucomicrobiia</taxon>
        <taxon>Verrucomicrobiales</taxon>
        <taxon>Verrucomicrobiaceae</taxon>
        <taxon>Luteolibacter</taxon>
    </lineage>
</organism>
<dbReference type="Gene3D" id="2.40.50.100">
    <property type="match status" value="1"/>
</dbReference>
<comment type="caution">
    <text evidence="4">The sequence shown here is derived from an EMBL/GenBank/DDBJ whole genome shotgun (WGS) entry which is preliminary data.</text>
</comment>
<feature type="domain" description="Multidrug resistance protein MdtA-like barrel-sandwich hybrid" evidence="3">
    <location>
        <begin position="67"/>
        <end position="206"/>
    </location>
</feature>
<dbReference type="Gene3D" id="1.10.287.470">
    <property type="entry name" value="Helix hairpin bin"/>
    <property type="match status" value="1"/>
</dbReference>
<dbReference type="Gene3D" id="2.40.30.170">
    <property type="match status" value="1"/>
</dbReference>
<comment type="similarity">
    <text evidence="1">Belongs to the membrane fusion protein (MFP) (TC 8.A.1) family.</text>
</comment>
<dbReference type="Proteomes" id="UP001165653">
    <property type="component" value="Unassembled WGS sequence"/>
</dbReference>
<reference evidence="4" key="1">
    <citation type="submission" date="2022-10" db="EMBL/GenBank/DDBJ databases">
        <title>Luteolibacter sp. GHJ8, whole genome shotgun sequencing project.</title>
        <authorList>
            <person name="Zhao G."/>
            <person name="Shen L."/>
        </authorList>
    </citation>
    <scope>NUCLEOTIDE SEQUENCE</scope>
    <source>
        <strain evidence="4">GHJ8</strain>
    </source>
</reference>
<keyword evidence="2" id="KW-0175">Coiled coil</keyword>
<dbReference type="InterPro" id="IPR058625">
    <property type="entry name" value="MdtA-like_BSH"/>
</dbReference>
<keyword evidence="5" id="KW-1185">Reference proteome</keyword>
<sequence length="401" mass="43660">MLLRILIPIVILCIGALAAWRAGIPVEEPKPEPSAPQVLKTEILELQRTDFQVMLNSQGTVRAHFTTTLTPQVAGTISTVSANFEDGAFFKKDDILAELDPADFKVAVSAAESGLARAQAALIQEEARAKQARLNWDDLGYEEEPSDLVLRIPQMKEAKANVDAAQADLEQALRNLDRTKIRAPFDGRVQKRVIGLGQAVGSSTPLGEIFATDFAEIRLPLSPRQLPFVRLPSKEGDPELKVTLRDALAGTDSQGWDAKIVRTEGALDEASRELFAIARIDDPFGVESGKRPLLIGQPVRATIQGVMLEDVFVLPRHALRGVNRIYLVDKLQPTIVRNQIEPVWSDEQVLVVRDGLEVGQWLSVTRLPYAPDGAPVEIVKPGTEAASAAESAAEKPVRAGS</sequence>
<proteinExistence type="inferred from homology"/>
<dbReference type="NCBIfam" id="TIGR01730">
    <property type="entry name" value="RND_mfp"/>
    <property type="match status" value="1"/>
</dbReference>
<evidence type="ECO:0000313" key="5">
    <source>
        <dbReference type="Proteomes" id="UP001165653"/>
    </source>
</evidence>
<dbReference type="PANTHER" id="PTHR30469">
    <property type="entry name" value="MULTIDRUG RESISTANCE PROTEIN MDTA"/>
    <property type="match status" value="1"/>
</dbReference>